<evidence type="ECO:0000313" key="1">
    <source>
        <dbReference type="EMBL" id="CAK0790369.1"/>
    </source>
</evidence>
<feature type="non-terminal residue" evidence="1">
    <location>
        <position position="1"/>
    </location>
</feature>
<name>A0ABN9PFU4_9DINO</name>
<reference evidence="1" key="1">
    <citation type="submission" date="2023-10" db="EMBL/GenBank/DDBJ databases">
        <authorList>
            <person name="Chen Y."/>
            <person name="Shah S."/>
            <person name="Dougan E. K."/>
            <person name="Thang M."/>
            <person name="Chan C."/>
        </authorList>
    </citation>
    <scope>NUCLEOTIDE SEQUENCE [LARGE SCALE GENOMIC DNA]</scope>
</reference>
<proteinExistence type="predicted"/>
<organism evidence="1 2">
    <name type="scientific">Prorocentrum cordatum</name>
    <dbReference type="NCBI Taxonomy" id="2364126"/>
    <lineage>
        <taxon>Eukaryota</taxon>
        <taxon>Sar</taxon>
        <taxon>Alveolata</taxon>
        <taxon>Dinophyceae</taxon>
        <taxon>Prorocentrales</taxon>
        <taxon>Prorocentraceae</taxon>
        <taxon>Prorocentrum</taxon>
    </lineage>
</organism>
<comment type="caution">
    <text evidence="1">The sequence shown here is derived from an EMBL/GenBank/DDBJ whole genome shotgun (WGS) entry which is preliminary data.</text>
</comment>
<protein>
    <submittedName>
        <fullName evidence="1">Uncharacterized protein</fullName>
    </submittedName>
</protein>
<accession>A0ABN9PFU4</accession>
<evidence type="ECO:0000313" key="2">
    <source>
        <dbReference type="Proteomes" id="UP001189429"/>
    </source>
</evidence>
<dbReference type="EMBL" id="CAUYUJ010000408">
    <property type="protein sequence ID" value="CAK0790369.1"/>
    <property type="molecule type" value="Genomic_DNA"/>
</dbReference>
<dbReference type="Proteomes" id="UP001189429">
    <property type="component" value="Unassembled WGS sequence"/>
</dbReference>
<gene>
    <name evidence="1" type="ORF">PCOR1329_LOCUS1662</name>
</gene>
<sequence>ASIVFLWENATSVPECDVMRPNQLFGRTLPEIEAEPVVVRAKTQDVRCACGAVLETERPPLEEWLRAGAACSGPAVGELLPTFGRWMPCSQLRPRSADIEVPWKWCMHQADHRVEPPDARIREKLMVCPEDHTVPRMMSSEAETEPAKYDALQQSLVGNSFQCEVVAG</sequence>
<keyword evidence="2" id="KW-1185">Reference proteome</keyword>